<dbReference type="PANTHER" id="PTHR32204">
    <property type="entry name" value="ATPASE RAVA"/>
    <property type="match status" value="1"/>
</dbReference>
<dbReference type="SMART" id="SM00382">
    <property type="entry name" value="AAA"/>
    <property type="match status" value="1"/>
</dbReference>
<name>A0A9Q9IA82_9ACTN</name>
<dbReference type="InterPro" id="IPR027417">
    <property type="entry name" value="P-loop_NTPase"/>
</dbReference>
<dbReference type="Pfam" id="PF20030">
    <property type="entry name" value="bpMoxR"/>
    <property type="match status" value="1"/>
</dbReference>
<dbReference type="RefSeq" id="WP_052386745.1">
    <property type="nucleotide sequence ID" value="NZ_CP073767.1"/>
</dbReference>
<protein>
    <submittedName>
        <fullName evidence="2">AAA family ATPase</fullName>
    </submittedName>
</protein>
<dbReference type="InterPro" id="IPR050513">
    <property type="entry name" value="RavA_ATPases"/>
</dbReference>
<dbReference type="InterPro" id="IPR003593">
    <property type="entry name" value="AAA+_ATPase"/>
</dbReference>
<dbReference type="SUPFAM" id="SSF52540">
    <property type="entry name" value="P-loop containing nucleoside triphosphate hydrolases"/>
    <property type="match status" value="1"/>
</dbReference>
<keyword evidence="3" id="KW-1185">Reference proteome</keyword>
<accession>A0A9Q9IA82</accession>
<dbReference type="KEGG" id="daur:Daura_39840"/>
<dbReference type="EMBL" id="CP073767">
    <property type="protein sequence ID" value="UWZ52724.1"/>
    <property type="molecule type" value="Genomic_DNA"/>
</dbReference>
<evidence type="ECO:0000313" key="2">
    <source>
        <dbReference type="EMBL" id="UWZ52724.1"/>
    </source>
</evidence>
<reference evidence="2" key="1">
    <citation type="submission" date="2021-04" db="EMBL/GenBank/DDBJ databases">
        <title>Dactylosporangium aurantiacum NRRL B-8018 full assembly.</title>
        <authorList>
            <person name="Hartkoorn R.C."/>
            <person name="Beaudoing E."/>
            <person name="Hot D."/>
        </authorList>
    </citation>
    <scope>NUCLEOTIDE SEQUENCE</scope>
    <source>
        <strain evidence="2">NRRL B-8018</strain>
    </source>
</reference>
<dbReference type="OrthoDB" id="1814213at2"/>
<dbReference type="Gene3D" id="3.40.50.300">
    <property type="entry name" value="P-loop containing nucleotide triphosphate hydrolases"/>
    <property type="match status" value="1"/>
</dbReference>
<evidence type="ECO:0000313" key="3">
    <source>
        <dbReference type="Proteomes" id="UP001058003"/>
    </source>
</evidence>
<proteinExistence type="predicted"/>
<organism evidence="2 3">
    <name type="scientific">Dactylosporangium aurantiacum</name>
    <dbReference type="NCBI Taxonomy" id="35754"/>
    <lineage>
        <taxon>Bacteria</taxon>
        <taxon>Bacillati</taxon>
        <taxon>Actinomycetota</taxon>
        <taxon>Actinomycetes</taxon>
        <taxon>Micromonosporales</taxon>
        <taxon>Micromonosporaceae</taxon>
        <taxon>Dactylosporangium</taxon>
    </lineage>
</organism>
<dbReference type="PANTHER" id="PTHR32204:SF0">
    <property type="entry name" value="ATPASE RAVA"/>
    <property type="match status" value="1"/>
</dbReference>
<dbReference type="InterPro" id="IPR045427">
    <property type="entry name" value="MoxR"/>
</dbReference>
<dbReference type="AlphaFoldDB" id="A0A9Q9IA82"/>
<dbReference type="CDD" id="cd00009">
    <property type="entry name" value="AAA"/>
    <property type="match status" value="1"/>
</dbReference>
<feature type="domain" description="AAA+ ATPase" evidence="1">
    <location>
        <begin position="41"/>
        <end position="181"/>
    </location>
</feature>
<dbReference type="Proteomes" id="UP001058003">
    <property type="component" value="Chromosome"/>
</dbReference>
<evidence type="ECO:0000259" key="1">
    <source>
        <dbReference type="SMART" id="SM00382"/>
    </source>
</evidence>
<gene>
    <name evidence="2" type="ORF">Daura_39840</name>
</gene>
<sequence>MKLSDRQLGVVRSLHAVRRDLDARFVGRSAAVSLLALAVVAREHMLLIGPPGTAKTELIHRFAGLIQARRFNYLLTRFTEPSEIFGPLDFELFQQGTYQVKTDGMLPEAEVVFLDEVFQGSSAILNTLLALINERRYHNGARTVSTPLISLFAASSELPEDPALQAFSDRFLLRLEVTPVGAARLPELLDRGWEQERLRLLGAEPPMLRVEQLRELSDVLRDVDLQPVRGMLADLIGELLAQGVTLSDRRIVRAQKLVAAAALLREDGTARPRDFWPLAHLWTEQSDAALLRDAVYERVIDDGGEPATARRSPAELAAIAQHEAAMILSRQGAVARGSVIAALRTINELLTDARTHHPAAHPTHELIRTQRDRVSVLLDQQP</sequence>